<dbReference type="InterPro" id="IPR045149">
    <property type="entry name" value="OS-9-like"/>
</dbReference>
<dbReference type="Pfam" id="PF07915">
    <property type="entry name" value="PRKCSH"/>
    <property type="match status" value="1"/>
</dbReference>
<name>A0A7D9H0N4_DEKBR</name>
<dbReference type="InterPro" id="IPR044865">
    <property type="entry name" value="MRH_dom"/>
</dbReference>
<protein>
    <recommendedName>
        <fullName evidence="7">Endoplasmic reticulum lectin</fullName>
    </recommendedName>
    <alternativeName>
        <fullName evidence="7">Protein OS-9 homolog</fullName>
    </alternativeName>
</protein>
<dbReference type="GO" id="GO:0030246">
    <property type="term" value="F:carbohydrate binding"/>
    <property type="evidence" value="ECO:0007669"/>
    <property type="project" value="UniProtKB-UniRule"/>
</dbReference>
<keyword evidence="3 8" id="KW-0732">Signal</keyword>
<evidence type="ECO:0000256" key="6">
    <source>
        <dbReference type="ARBA" id="ARBA00023157"/>
    </source>
</evidence>
<dbReference type="Gene3D" id="2.70.130.10">
    <property type="entry name" value="Mannose-6-phosphate receptor binding domain"/>
    <property type="match status" value="1"/>
</dbReference>
<reference evidence="9 10" key="1">
    <citation type="submission" date="2019-07" db="EMBL/GenBank/DDBJ databases">
        <authorList>
            <person name="Friedrich A."/>
            <person name="Schacherer J."/>
        </authorList>
    </citation>
    <scope>NUCLEOTIDE SEQUENCE [LARGE SCALE GENOMIC DNA]</scope>
</reference>
<sequence length="447" mass="50807">MGPLIICGILLSTIPGSLSTATLQKPSKFIEYHPNFRIDRRSEWASPSLINSLGQNFSLLYPIYDDALEYTCNINNPVTSPYQEQPENDSIELIKQKVNAINAVKRFNEQHKNQCIYREFGYWSYRICFLGDITQFHYSGDRMKVHEQLAVKNNNIPYHRLGLMKEGSYSKSSDFEFVKSNDGSRYLSQLVYNGSTCDITGQPRSIYVQYKCDQNRAIPFIETVEELKTCEYRMVVLSAELCQYSVLQPEIYATEGNITCYPVKKEYISDDDLVEHEKLDLSALSLQPVGSGIFYGTFKDQKLQARPNILVSNRNYGIITDHINLTSSDVGDDNNMQVTIDTNSLLGDVMNAFINMVGTHAINSPDGLKGTRAIRQGDKFMYVTEVYGLNREFIANVAFNQTDDNLILAYYIDYGTIKDNFVFFESALSPSSTEMQEVMSSQPTKLI</sequence>
<evidence type="ECO:0000256" key="8">
    <source>
        <dbReference type="SAM" id="SignalP"/>
    </source>
</evidence>
<dbReference type="PROSITE" id="PS51914">
    <property type="entry name" value="MRH"/>
    <property type="match status" value="1"/>
</dbReference>
<accession>A0A7D9H0N4</accession>
<keyword evidence="10" id="KW-1185">Reference proteome</keyword>
<evidence type="ECO:0000256" key="3">
    <source>
        <dbReference type="ARBA" id="ARBA00022729"/>
    </source>
</evidence>
<dbReference type="Gene3D" id="3.10.310.60">
    <property type="match status" value="1"/>
</dbReference>
<dbReference type="GO" id="GO:0005789">
    <property type="term" value="C:endoplasmic reticulum membrane"/>
    <property type="evidence" value="ECO:0007669"/>
    <property type="project" value="UniProtKB-SubCell"/>
</dbReference>
<organism evidence="9 10">
    <name type="scientific">Dekkera bruxellensis</name>
    <name type="common">Brettanomyces custersii</name>
    <dbReference type="NCBI Taxonomy" id="5007"/>
    <lineage>
        <taxon>Eukaryota</taxon>
        <taxon>Fungi</taxon>
        <taxon>Dikarya</taxon>
        <taxon>Ascomycota</taxon>
        <taxon>Saccharomycotina</taxon>
        <taxon>Pichiomycetes</taxon>
        <taxon>Pichiales</taxon>
        <taxon>Pichiaceae</taxon>
        <taxon>Brettanomyces</taxon>
    </lineage>
</organism>
<keyword evidence="6" id="KW-1015">Disulfide bond</keyword>
<keyword evidence="7" id="KW-0472">Membrane</keyword>
<dbReference type="EMBL" id="CABFWN010000003">
    <property type="protein sequence ID" value="VUG18560.1"/>
    <property type="molecule type" value="Genomic_DNA"/>
</dbReference>
<dbReference type="InterPro" id="IPR012913">
    <property type="entry name" value="OS9-like_dom"/>
</dbReference>
<dbReference type="PANTHER" id="PTHR15414:SF0">
    <property type="entry name" value="ENDOPLASMIC RETICULUM LECTIN 1"/>
    <property type="match status" value="1"/>
</dbReference>
<evidence type="ECO:0000256" key="2">
    <source>
        <dbReference type="ARBA" id="ARBA00009918"/>
    </source>
</evidence>
<comment type="similarity">
    <text evidence="2 7">Belongs to the OS-9 family.</text>
</comment>
<feature type="signal peptide" evidence="8">
    <location>
        <begin position="1"/>
        <end position="19"/>
    </location>
</feature>
<dbReference type="GO" id="GO:0030968">
    <property type="term" value="P:endoplasmic reticulum unfolded protein response"/>
    <property type="evidence" value="ECO:0007669"/>
    <property type="project" value="UniProtKB-UniRule"/>
</dbReference>
<evidence type="ECO:0000256" key="1">
    <source>
        <dbReference type="ARBA" id="ARBA00004367"/>
    </source>
</evidence>
<dbReference type="GO" id="GO:0030970">
    <property type="term" value="P:retrograde protein transport, ER to cytosol"/>
    <property type="evidence" value="ECO:0007669"/>
    <property type="project" value="TreeGrafter"/>
</dbReference>
<keyword evidence="5 7" id="KW-0256">Endoplasmic reticulum</keyword>
<keyword evidence="4 7" id="KW-0430">Lectin</keyword>
<dbReference type="AlphaFoldDB" id="A0A7D9H0N4"/>
<evidence type="ECO:0000256" key="7">
    <source>
        <dbReference type="RuleBase" id="RU369099"/>
    </source>
</evidence>
<feature type="chain" id="PRO_5041179793" description="Endoplasmic reticulum lectin" evidence="8">
    <location>
        <begin position="20"/>
        <end position="447"/>
    </location>
</feature>
<evidence type="ECO:0000313" key="9">
    <source>
        <dbReference type="EMBL" id="VUG18560.1"/>
    </source>
</evidence>
<evidence type="ECO:0000256" key="4">
    <source>
        <dbReference type="ARBA" id="ARBA00022734"/>
    </source>
</evidence>
<dbReference type="PANTHER" id="PTHR15414">
    <property type="entry name" value="OS-9-RELATED"/>
    <property type="match status" value="1"/>
</dbReference>
<dbReference type="Proteomes" id="UP000478008">
    <property type="component" value="Unassembled WGS sequence"/>
</dbReference>
<proteinExistence type="inferred from homology"/>
<comment type="function">
    <text evidence="7">Lectin involved in the quality control of the secretory pathway. As a member of the endoplasmic reticulum-associated degradation lumenal (ERAD-L) surveillance system, targets misfolded endoplasmic reticulum lumenal glycoproteins for degradation.</text>
</comment>
<gene>
    <name evidence="9" type="ORF">DEBR0S3_14554G</name>
</gene>
<evidence type="ECO:0000256" key="5">
    <source>
        <dbReference type="ARBA" id="ARBA00022824"/>
    </source>
</evidence>
<dbReference type="InterPro" id="IPR009011">
    <property type="entry name" value="Man6P_isomerase_rcpt-bd_dom_sf"/>
</dbReference>
<comment type="subcellular location">
    <subcellularLocation>
        <location evidence="1 7">Endoplasmic reticulum membrane</location>
        <topology evidence="1 7">Peripheral membrane protein</topology>
        <orientation evidence="1 7">Lumenal side</orientation>
    </subcellularLocation>
</comment>
<dbReference type="GO" id="GO:0005788">
    <property type="term" value="C:endoplasmic reticulum lumen"/>
    <property type="evidence" value="ECO:0007669"/>
    <property type="project" value="UniProtKB-UniRule"/>
</dbReference>
<evidence type="ECO:0000313" key="10">
    <source>
        <dbReference type="Proteomes" id="UP000478008"/>
    </source>
</evidence>
<dbReference type="SUPFAM" id="SSF50911">
    <property type="entry name" value="Mannose 6-phosphate receptor domain"/>
    <property type="match status" value="1"/>
</dbReference>